<accession>A0A1E3QIK8</accession>
<feature type="transmembrane region" description="Helical" evidence="6">
    <location>
        <begin position="353"/>
        <end position="376"/>
    </location>
</feature>
<sequence length="444" mass="48808">MCAVGCCTIYVDYLYNLLLPRFVTSRYRFTLINNYAFLIASLALSAGCLILTSLYKLLPSTYRYLYRSYYPTPELEDGLHEREIQMVLSVCFIGGMVLCSGFNALIHIMTSESVVHCSHGDDSSEVAESSSHHSHSQDPESHSHSHSHASETTPLVRSPLIKKKSLVDVLSDTFHRPKTHKHAHTHDGSLSDDGECMGYQSAEACLFETKGEHQHPVLHFCEVPGDMVELRQAITHRPTPHEAHSFIKMSVSALDTTPTTPPSDEHTKHTLHHHHITPPLSRLLSISLQTTIAITLHKLPEGFITFVSSNGGGGKEEQAIGLSIFVSLLIHNFVEGFSMTLPLYYSLNSRAKAIAITGCLSVLSQPLGALLGVWFMDTVYSGDHTLAAIDYTFGILMGITAGFLNIIGLQMFASAISFGGSHRVVLTWSMVGMSVLMFSYALVG</sequence>
<proteinExistence type="predicted"/>
<dbReference type="RefSeq" id="XP_018982864.1">
    <property type="nucleotide sequence ID" value="XM_019129969.1"/>
</dbReference>
<keyword evidence="4 6" id="KW-0472">Membrane</keyword>
<dbReference type="PANTHER" id="PTHR11040">
    <property type="entry name" value="ZINC/IRON TRANSPORTER"/>
    <property type="match status" value="1"/>
</dbReference>
<keyword evidence="2 6" id="KW-0812">Transmembrane</keyword>
<feature type="transmembrane region" description="Helical" evidence="6">
    <location>
        <begin position="87"/>
        <end position="109"/>
    </location>
</feature>
<evidence type="ECO:0000256" key="5">
    <source>
        <dbReference type="SAM" id="MobiDB-lite"/>
    </source>
</evidence>
<dbReference type="GO" id="GO:0005385">
    <property type="term" value="F:zinc ion transmembrane transporter activity"/>
    <property type="evidence" value="ECO:0007669"/>
    <property type="project" value="TreeGrafter"/>
</dbReference>
<feature type="transmembrane region" description="Helical" evidence="6">
    <location>
        <begin position="424"/>
        <end position="443"/>
    </location>
</feature>
<name>A0A1E3QIK8_9ASCO</name>
<evidence type="ECO:0000313" key="7">
    <source>
        <dbReference type="EMBL" id="ODQ77536.1"/>
    </source>
</evidence>
<dbReference type="STRING" id="984486.A0A1E3QIK8"/>
<dbReference type="OrthoDB" id="262547at2759"/>
<dbReference type="AlphaFoldDB" id="A0A1E3QIK8"/>
<evidence type="ECO:0000313" key="8">
    <source>
        <dbReference type="Proteomes" id="UP000094336"/>
    </source>
</evidence>
<feature type="transmembrane region" description="Helical" evidence="6">
    <location>
        <begin position="319"/>
        <end position="341"/>
    </location>
</feature>
<evidence type="ECO:0008006" key="9">
    <source>
        <dbReference type="Google" id="ProtNLM"/>
    </source>
</evidence>
<organism evidence="7 8">
    <name type="scientific">Babjeviella inositovora NRRL Y-12698</name>
    <dbReference type="NCBI Taxonomy" id="984486"/>
    <lineage>
        <taxon>Eukaryota</taxon>
        <taxon>Fungi</taxon>
        <taxon>Dikarya</taxon>
        <taxon>Ascomycota</taxon>
        <taxon>Saccharomycotina</taxon>
        <taxon>Pichiomycetes</taxon>
        <taxon>Serinales incertae sedis</taxon>
        <taxon>Babjeviella</taxon>
    </lineage>
</organism>
<dbReference type="InterPro" id="IPR003689">
    <property type="entry name" value="ZIP"/>
</dbReference>
<evidence type="ECO:0000256" key="6">
    <source>
        <dbReference type="SAM" id="Phobius"/>
    </source>
</evidence>
<comment type="subcellular location">
    <subcellularLocation>
        <location evidence="1">Membrane</location>
        <topology evidence="1">Multi-pass membrane protein</topology>
    </subcellularLocation>
</comment>
<protein>
    <recommendedName>
        <fullName evidence="9">Zinc/iron permease</fullName>
    </recommendedName>
</protein>
<evidence type="ECO:0000256" key="3">
    <source>
        <dbReference type="ARBA" id="ARBA00022989"/>
    </source>
</evidence>
<keyword evidence="8" id="KW-1185">Reference proteome</keyword>
<dbReference type="Pfam" id="PF02535">
    <property type="entry name" value="Zip"/>
    <property type="match status" value="1"/>
</dbReference>
<feature type="transmembrane region" description="Helical" evidence="6">
    <location>
        <begin position="388"/>
        <end position="412"/>
    </location>
</feature>
<evidence type="ECO:0000256" key="1">
    <source>
        <dbReference type="ARBA" id="ARBA00004141"/>
    </source>
</evidence>
<evidence type="ECO:0000256" key="4">
    <source>
        <dbReference type="ARBA" id="ARBA00023136"/>
    </source>
</evidence>
<dbReference type="Proteomes" id="UP000094336">
    <property type="component" value="Unassembled WGS sequence"/>
</dbReference>
<feature type="transmembrane region" description="Helical" evidence="6">
    <location>
        <begin position="35"/>
        <end position="58"/>
    </location>
</feature>
<dbReference type="GO" id="GO:0016020">
    <property type="term" value="C:membrane"/>
    <property type="evidence" value="ECO:0007669"/>
    <property type="project" value="UniProtKB-SubCell"/>
</dbReference>
<feature type="region of interest" description="Disordered" evidence="5">
    <location>
        <begin position="119"/>
        <end position="155"/>
    </location>
</feature>
<dbReference type="GeneID" id="30147822"/>
<evidence type="ECO:0000256" key="2">
    <source>
        <dbReference type="ARBA" id="ARBA00022692"/>
    </source>
</evidence>
<keyword evidence="3 6" id="KW-1133">Transmembrane helix</keyword>
<gene>
    <name evidence="7" type="ORF">BABINDRAFT_163534</name>
</gene>
<dbReference type="PANTHER" id="PTHR11040:SF210">
    <property type="entry name" value="ZINC-REGULATED TRANSPORTER 3"/>
    <property type="match status" value="1"/>
</dbReference>
<dbReference type="EMBL" id="KV454440">
    <property type="protein sequence ID" value="ODQ77536.1"/>
    <property type="molecule type" value="Genomic_DNA"/>
</dbReference>
<reference evidence="8" key="1">
    <citation type="submission" date="2016-05" db="EMBL/GenBank/DDBJ databases">
        <title>Comparative genomics of biotechnologically important yeasts.</title>
        <authorList>
            <consortium name="DOE Joint Genome Institute"/>
            <person name="Riley R."/>
            <person name="Haridas S."/>
            <person name="Wolfe K.H."/>
            <person name="Lopes M.R."/>
            <person name="Hittinger C.T."/>
            <person name="Goker M."/>
            <person name="Salamov A."/>
            <person name="Wisecaver J."/>
            <person name="Long T.M."/>
            <person name="Aerts A.L."/>
            <person name="Barry K."/>
            <person name="Choi C."/>
            <person name="Clum A."/>
            <person name="Coughlan A.Y."/>
            <person name="Deshpande S."/>
            <person name="Douglass A.P."/>
            <person name="Hanson S.J."/>
            <person name="Klenk H.-P."/>
            <person name="Labutti K."/>
            <person name="Lapidus A."/>
            <person name="Lindquist E."/>
            <person name="Lipzen A."/>
            <person name="Meier-Kolthoff J.P."/>
            <person name="Ohm R.A."/>
            <person name="Otillar R.P."/>
            <person name="Pangilinan J."/>
            <person name="Peng Y."/>
            <person name="Rokas A."/>
            <person name="Rosa C.A."/>
            <person name="Scheuner C."/>
            <person name="Sibirny A.A."/>
            <person name="Slot J.C."/>
            <person name="Stielow J.B."/>
            <person name="Sun H."/>
            <person name="Kurtzman C.P."/>
            <person name="Blackwell M."/>
            <person name="Grigoriev I.V."/>
            <person name="Jeffries T.W."/>
        </authorList>
    </citation>
    <scope>NUCLEOTIDE SEQUENCE [LARGE SCALE GENOMIC DNA]</scope>
    <source>
        <strain evidence="8">NRRL Y-12698</strain>
    </source>
</reference>